<dbReference type="GO" id="GO:0005829">
    <property type="term" value="C:cytosol"/>
    <property type="evidence" value="ECO:0007669"/>
    <property type="project" value="TreeGrafter"/>
</dbReference>
<dbReference type="InterPro" id="IPR011576">
    <property type="entry name" value="Pyridox_Oxase_N"/>
</dbReference>
<dbReference type="PANTHER" id="PTHR35176:SF6">
    <property type="entry name" value="HEME OXYGENASE HI_0854-RELATED"/>
    <property type="match status" value="1"/>
</dbReference>
<dbReference type="SUPFAM" id="SSF50475">
    <property type="entry name" value="FMN-binding split barrel"/>
    <property type="match status" value="1"/>
</dbReference>
<dbReference type="InterPro" id="IPR012349">
    <property type="entry name" value="Split_barrel_FMN-bd"/>
</dbReference>
<name>A0A381TAW5_9ZZZZ</name>
<evidence type="ECO:0000259" key="2">
    <source>
        <dbReference type="Pfam" id="PF01243"/>
    </source>
</evidence>
<protein>
    <recommendedName>
        <fullName evidence="2">Pyridoxamine 5'-phosphate oxidase N-terminal domain-containing protein</fullName>
    </recommendedName>
</protein>
<dbReference type="Gene3D" id="2.30.110.10">
    <property type="entry name" value="Electron Transport, Fmn-binding Protein, Chain A"/>
    <property type="match status" value="1"/>
</dbReference>
<dbReference type="GO" id="GO:0070967">
    <property type="term" value="F:coenzyme F420 binding"/>
    <property type="evidence" value="ECO:0007669"/>
    <property type="project" value="TreeGrafter"/>
</dbReference>
<gene>
    <name evidence="3" type="ORF">METZ01_LOCUS63837</name>
</gene>
<dbReference type="EMBL" id="UINC01003999">
    <property type="protein sequence ID" value="SVA10983.1"/>
    <property type="molecule type" value="Genomic_DNA"/>
</dbReference>
<accession>A0A381TAW5</accession>
<dbReference type="Pfam" id="PF01243">
    <property type="entry name" value="PNPOx_N"/>
    <property type="match status" value="1"/>
</dbReference>
<dbReference type="PANTHER" id="PTHR35176">
    <property type="entry name" value="HEME OXYGENASE HI_0854-RELATED"/>
    <property type="match status" value="1"/>
</dbReference>
<feature type="domain" description="Pyridoxamine 5'-phosphate oxidase N-terminal" evidence="2">
    <location>
        <begin position="8"/>
        <end position="134"/>
    </location>
</feature>
<dbReference type="AlphaFoldDB" id="A0A381TAW5"/>
<reference evidence="3" key="1">
    <citation type="submission" date="2018-05" db="EMBL/GenBank/DDBJ databases">
        <authorList>
            <person name="Lanie J.A."/>
            <person name="Ng W.-L."/>
            <person name="Kazmierczak K.M."/>
            <person name="Andrzejewski T.M."/>
            <person name="Davidsen T.M."/>
            <person name="Wayne K.J."/>
            <person name="Tettelin H."/>
            <person name="Glass J.I."/>
            <person name="Rusch D."/>
            <person name="Podicherti R."/>
            <person name="Tsui H.-C.T."/>
            <person name="Winkler M.E."/>
        </authorList>
    </citation>
    <scope>NUCLEOTIDE SEQUENCE</scope>
</reference>
<sequence length="139" mass="15181">MTAMTETEKQEYLADLHVGVLSLNDNSNGPLTAPIWYDYEPGGELWFITGPNSLKGKLLVVGVRLSLVAQSEEPPYKYVSVEGPVVSIRESTEDDLLAMAVRYLGETGGKQYTENSNGSGGVLVRVEPERWLAVDYGKG</sequence>
<dbReference type="GO" id="GO:0016627">
    <property type="term" value="F:oxidoreductase activity, acting on the CH-CH group of donors"/>
    <property type="evidence" value="ECO:0007669"/>
    <property type="project" value="TreeGrafter"/>
</dbReference>
<organism evidence="3">
    <name type="scientific">marine metagenome</name>
    <dbReference type="NCBI Taxonomy" id="408172"/>
    <lineage>
        <taxon>unclassified sequences</taxon>
        <taxon>metagenomes</taxon>
        <taxon>ecological metagenomes</taxon>
    </lineage>
</organism>
<evidence type="ECO:0000256" key="1">
    <source>
        <dbReference type="ARBA" id="ARBA00023002"/>
    </source>
</evidence>
<keyword evidence="1" id="KW-0560">Oxidoreductase</keyword>
<dbReference type="InterPro" id="IPR052019">
    <property type="entry name" value="F420H2_bilvrd_red/Heme_oxyg"/>
</dbReference>
<proteinExistence type="predicted"/>
<evidence type="ECO:0000313" key="3">
    <source>
        <dbReference type="EMBL" id="SVA10983.1"/>
    </source>
</evidence>